<organism evidence="1">
    <name type="scientific">Taenia asiatica</name>
    <name type="common">Asian tapeworm</name>
    <dbReference type="NCBI Taxonomy" id="60517"/>
    <lineage>
        <taxon>Eukaryota</taxon>
        <taxon>Metazoa</taxon>
        <taxon>Spiralia</taxon>
        <taxon>Lophotrochozoa</taxon>
        <taxon>Platyhelminthes</taxon>
        <taxon>Cestoda</taxon>
        <taxon>Eucestoda</taxon>
        <taxon>Cyclophyllidea</taxon>
        <taxon>Taeniidae</taxon>
        <taxon>Taenia</taxon>
    </lineage>
</organism>
<dbReference type="AlphaFoldDB" id="A0A0R3W4U9"/>
<name>A0A0R3W4U9_TAEAS</name>
<dbReference type="WBParaSite" id="TASK_0000510001-mRNA-1">
    <property type="protein sequence ID" value="TASK_0000510001-mRNA-1"/>
    <property type="gene ID" value="TASK_0000510001"/>
</dbReference>
<protein>
    <submittedName>
        <fullName evidence="1">PIPK domain-containing protein</fullName>
    </submittedName>
</protein>
<reference evidence="1" key="1">
    <citation type="submission" date="2017-02" db="UniProtKB">
        <authorList>
            <consortium name="WormBaseParasite"/>
        </authorList>
    </citation>
    <scope>IDENTIFICATION</scope>
</reference>
<proteinExistence type="predicted"/>
<evidence type="ECO:0000313" key="1">
    <source>
        <dbReference type="WBParaSite" id="TASK_0000510001-mRNA-1"/>
    </source>
</evidence>
<sequence>LLFRATHERFTFYVANWVLQNPTITPTRYSSQIYRTVLLMGQESPYDNNSVIDRCYLICNTSAGS</sequence>
<accession>A0A0R3W4U9</accession>